<evidence type="ECO:0000313" key="1">
    <source>
        <dbReference type="EMBL" id="NYI42591.1"/>
    </source>
</evidence>
<dbReference type="AlphaFoldDB" id="A0A7Y9ZCH2"/>
<organism evidence="1 2">
    <name type="scientific">Demequina lutea</name>
    <dbReference type="NCBI Taxonomy" id="431489"/>
    <lineage>
        <taxon>Bacteria</taxon>
        <taxon>Bacillati</taxon>
        <taxon>Actinomycetota</taxon>
        <taxon>Actinomycetes</taxon>
        <taxon>Micrococcales</taxon>
        <taxon>Demequinaceae</taxon>
        <taxon>Demequina</taxon>
    </lineage>
</organism>
<accession>A0A7Y9ZCH2</accession>
<comment type="caution">
    <text evidence="1">The sequence shown here is derived from an EMBL/GenBank/DDBJ whole genome shotgun (WGS) entry which is preliminary data.</text>
</comment>
<sequence length="46" mass="5046">MFLSVPSFTFVSMRRDYAPAGPTRAGAEVAYFGGIVNTLTIFRNES</sequence>
<protein>
    <submittedName>
        <fullName evidence="1">Uncharacterized protein</fullName>
    </submittedName>
</protein>
<dbReference type="Proteomes" id="UP000547973">
    <property type="component" value="Unassembled WGS sequence"/>
</dbReference>
<keyword evidence="2" id="KW-1185">Reference proteome</keyword>
<gene>
    <name evidence="1" type="ORF">BKA03_002710</name>
</gene>
<name>A0A7Y9ZCH2_9MICO</name>
<evidence type="ECO:0000313" key="2">
    <source>
        <dbReference type="Proteomes" id="UP000547973"/>
    </source>
</evidence>
<proteinExistence type="predicted"/>
<dbReference type="EMBL" id="JACBZO010000001">
    <property type="protein sequence ID" value="NYI42591.1"/>
    <property type="molecule type" value="Genomic_DNA"/>
</dbReference>
<reference evidence="1 2" key="1">
    <citation type="submission" date="2020-07" db="EMBL/GenBank/DDBJ databases">
        <title>Sequencing the genomes of 1000 actinobacteria strains.</title>
        <authorList>
            <person name="Klenk H.-P."/>
        </authorList>
    </citation>
    <scope>NUCLEOTIDE SEQUENCE [LARGE SCALE GENOMIC DNA]</scope>
    <source>
        <strain evidence="1 2">DSM 19970</strain>
    </source>
</reference>